<feature type="domain" description="UspA" evidence="2">
    <location>
        <begin position="3"/>
        <end position="132"/>
    </location>
</feature>
<comment type="caution">
    <text evidence="3">The sequence shown here is derived from an EMBL/GenBank/DDBJ whole genome shotgun (WGS) entry which is preliminary data.</text>
</comment>
<dbReference type="PANTHER" id="PTHR43010:SF1">
    <property type="entry name" value="USPA DOMAIN-CONTAINING PROTEIN"/>
    <property type="match status" value="1"/>
</dbReference>
<dbReference type="SUPFAM" id="SSF52402">
    <property type="entry name" value="Adenine nucleotide alpha hydrolases-like"/>
    <property type="match status" value="1"/>
</dbReference>
<dbReference type="InterPro" id="IPR051688">
    <property type="entry name" value="USP_A"/>
</dbReference>
<proteinExistence type="inferred from homology"/>
<gene>
    <name evidence="3" type="ORF">C7B45_10670</name>
</gene>
<dbReference type="AlphaFoldDB" id="A0A2T2WGW6"/>
<evidence type="ECO:0000259" key="2">
    <source>
        <dbReference type="Pfam" id="PF00582"/>
    </source>
</evidence>
<protein>
    <submittedName>
        <fullName evidence="3">Universal stress protein</fullName>
    </submittedName>
</protein>
<dbReference type="Proteomes" id="UP000241848">
    <property type="component" value="Unassembled WGS sequence"/>
</dbReference>
<dbReference type="PANTHER" id="PTHR43010">
    <property type="entry name" value="UNIVERSAL STRESS PROTEIN SLR1230"/>
    <property type="match status" value="1"/>
</dbReference>
<reference evidence="3 4" key="1">
    <citation type="journal article" date="2014" name="BMC Genomics">
        <title>Comparison of environmental and isolate Sulfobacillus genomes reveals diverse carbon, sulfur, nitrogen, and hydrogen metabolisms.</title>
        <authorList>
            <person name="Justice N.B."/>
            <person name="Norman A."/>
            <person name="Brown C.T."/>
            <person name="Singh A."/>
            <person name="Thomas B.C."/>
            <person name="Banfield J.F."/>
        </authorList>
    </citation>
    <scope>NUCLEOTIDE SEQUENCE [LARGE SCALE GENOMIC DNA]</scope>
    <source>
        <strain evidence="3">AMDSBA3</strain>
    </source>
</reference>
<organism evidence="3 4">
    <name type="scientific">Sulfobacillus acidophilus</name>
    <dbReference type="NCBI Taxonomy" id="53633"/>
    <lineage>
        <taxon>Bacteria</taxon>
        <taxon>Bacillati</taxon>
        <taxon>Bacillota</taxon>
        <taxon>Clostridia</taxon>
        <taxon>Eubacteriales</taxon>
        <taxon>Clostridiales Family XVII. Incertae Sedis</taxon>
        <taxon>Sulfobacillus</taxon>
    </lineage>
</organism>
<dbReference type="Pfam" id="PF00582">
    <property type="entry name" value="Usp"/>
    <property type="match status" value="1"/>
</dbReference>
<dbReference type="InterPro" id="IPR006016">
    <property type="entry name" value="UspA"/>
</dbReference>
<comment type="similarity">
    <text evidence="1">Belongs to the universal stress protein A family.</text>
</comment>
<dbReference type="CDD" id="cd00293">
    <property type="entry name" value="USP-like"/>
    <property type="match status" value="1"/>
</dbReference>
<dbReference type="InterPro" id="IPR006015">
    <property type="entry name" value="Universal_stress_UspA"/>
</dbReference>
<name>A0A2T2WGW6_9FIRM</name>
<dbReference type="PRINTS" id="PR01438">
    <property type="entry name" value="UNVRSLSTRESS"/>
</dbReference>
<evidence type="ECO:0000313" key="3">
    <source>
        <dbReference type="EMBL" id="PSR21481.1"/>
    </source>
</evidence>
<dbReference type="EMBL" id="PXYV01000033">
    <property type="protein sequence ID" value="PSR21481.1"/>
    <property type="molecule type" value="Genomic_DNA"/>
</dbReference>
<dbReference type="InterPro" id="IPR014729">
    <property type="entry name" value="Rossmann-like_a/b/a_fold"/>
</dbReference>
<sequence length="136" mass="15088">MALRVLLATDGSPSSLRAAHWLKNHLNEHQLSITLLHVMAPRIEYGKQDGFINARKHSEEILEATEQALGCCPSVETVSVIGVPHEEIVRFAIDHNIDLIVMGRRGHSKIGHWIGSVSFAVFQRSPIPVTIVEPDQ</sequence>
<accession>A0A2T2WGW6</accession>
<dbReference type="Gene3D" id="3.40.50.620">
    <property type="entry name" value="HUPs"/>
    <property type="match status" value="1"/>
</dbReference>
<evidence type="ECO:0000256" key="1">
    <source>
        <dbReference type="ARBA" id="ARBA00008791"/>
    </source>
</evidence>
<evidence type="ECO:0000313" key="4">
    <source>
        <dbReference type="Proteomes" id="UP000241848"/>
    </source>
</evidence>